<accession>A0A316WUM8</accession>
<dbReference type="GO" id="GO:0016887">
    <property type="term" value="F:ATP hydrolysis activity"/>
    <property type="evidence" value="ECO:0007669"/>
    <property type="project" value="InterPro"/>
</dbReference>
<sequence>MINLTTEYKHQVRLALLERRPNFGGTDAQFAKIYGISGAVYSRLKAGEIEKIISESQWLQIGRELDINTKKSNWNVVRTSVYQQIQDNINFCQHFSASMILVDDCGIGKTFSARHIVKSLKNAFYFDCSQAKTKQQFIRLLAKTLGIDNKGRYVDVKANLKYYLKQLDNPIIILDELGDLEYTAFLELKELWNSSEGVCGWYMMGADGLRAKIERGISTNKVGYAEIFRRFSEEFIKLTPTGVADRRAFRYELLTQVANANYSGDDVGRLVKQCLDKDKSLSALETLIKISA</sequence>
<proteinExistence type="predicted"/>
<dbReference type="RefSeq" id="WP_109623094.1">
    <property type="nucleotide sequence ID" value="NZ_PPEI02000005.1"/>
</dbReference>
<evidence type="ECO:0000313" key="2">
    <source>
        <dbReference type="EMBL" id="PWN62280.1"/>
    </source>
</evidence>
<evidence type="ECO:0000313" key="3">
    <source>
        <dbReference type="Proteomes" id="UP000236182"/>
    </source>
</evidence>
<dbReference type="OrthoDB" id="799824at2"/>
<dbReference type="AlphaFoldDB" id="A0A316WUM8"/>
<dbReference type="InterPro" id="IPR049945">
    <property type="entry name" value="AAA_22"/>
</dbReference>
<gene>
    <name evidence="2" type="ORF">C1638_017455</name>
</gene>
<evidence type="ECO:0000259" key="1">
    <source>
        <dbReference type="Pfam" id="PF13401"/>
    </source>
</evidence>
<feature type="domain" description="ORC1/DEAH AAA+ ATPase" evidence="1">
    <location>
        <begin position="101"/>
        <end position="210"/>
    </location>
</feature>
<dbReference type="InterPro" id="IPR027417">
    <property type="entry name" value="P-loop_NTPase"/>
</dbReference>
<name>A0A316WUM8_9FLAO</name>
<organism evidence="2 3">
    <name type="scientific">Chryseobacterium oncorhynchi</name>
    <dbReference type="NCBI Taxonomy" id="741074"/>
    <lineage>
        <taxon>Bacteria</taxon>
        <taxon>Pseudomonadati</taxon>
        <taxon>Bacteroidota</taxon>
        <taxon>Flavobacteriia</taxon>
        <taxon>Flavobacteriales</taxon>
        <taxon>Weeksellaceae</taxon>
        <taxon>Chryseobacterium group</taxon>
        <taxon>Chryseobacterium</taxon>
    </lineage>
</organism>
<comment type="caution">
    <text evidence="2">The sequence shown here is derived from an EMBL/GenBank/DDBJ whole genome shotgun (WGS) entry which is preliminary data.</text>
</comment>
<dbReference type="EMBL" id="PPEI02000005">
    <property type="protein sequence ID" value="PWN62280.1"/>
    <property type="molecule type" value="Genomic_DNA"/>
</dbReference>
<dbReference type="Pfam" id="PF13401">
    <property type="entry name" value="AAA_22"/>
    <property type="match status" value="1"/>
</dbReference>
<dbReference type="Gene3D" id="3.40.50.300">
    <property type="entry name" value="P-loop containing nucleotide triphosphate hydrolases"/>
    <property type="match status" value="1"/>
</dbReference>
<dbReference type="Proteomes" id="UP000236182">
    <property type="component" value="Unassembled WGS sequence"/>
</dbReference>
<reference evidence="2" key="1">
    <citation type="submission" date="2018-04" db="EMBL/GenBank/DDBJ databases">
        <title>Draft Genome Sequences of Chryseobacterium lactis NCTC11390T isolated from milk, Chryseobacterium oncorhynchi 701B-08T from rainbow trout, and Chryseobacterium viscerum 687B-08T from diseased fish.</title>
        <authorList>
            <person name="Jeong J.-J."/>
            <person name="Lee Y.J."/>
            <person name="Pathiraja D."/>
            <person name="Park B."/>
            <person name="Choi I.-G."/>
            <person name="Kim K.D."/>
        </authorList>
    </citation>
    <scope>NUCLEOTIDE SEQUENCE [LARGE SCALE GENOMIC DNA]</scope>
    <source>
        <strain evidence="2">701B-08</strain>
    </source>
</reference>
<keyword evidence="3" id="KW-1185">Reference proteome</keyword>
<dbReference type="SUPFAM" id="SSF52540">
    <property type="entry name" value="P-loop containing nucleoside triphosphate hydrolases"/>
    <property type="match status" value="1"/>
</dbReference>
<protein>
    <recommendedName>
        <fullName evidence="1">ORC1/DEAH AAA+ ATPase domain-containing protein</fullName>
    </recommendedName>
</protein>